<dbReference type="PANTHER" id="PTHR35546:SF25">
    <property type="entry name" value="F-BOX DOMAIN-CONTAINING PROTEIN"/>
    <property type="match status" value="1"/>
</dbReference>
<feature type="domain" description="F-box associated beta-propeller type 1" evidence="2">
    <location>
        <begin position="98"/>
        <end position="237"/>
    </location>
</feature>
<sequence>MANIKKQPSNPTDAGEVIASNYDLTSQILLRLPSRSVDNLRHTSKQWCSISSDPYFITSHIRDNPPLLSGFFLHYFERPRALSHEYVAVESIEKTTVGSSLQFVEAQNSLDLHILQSCNGLLLCSLDTKYYICNPTTLQRKQIPLPKSWLTFGTYALNLAYDPKQSRHYKVVYVRKFYGLQPKYQIEVYSSETGYWNTSGEPFIEENDIDFKHGVFCKGAIHWLKQTSSCLYFDINQGCLKSTPEPPRTKQFDTTECEYFGQSNGHLYLVVRRHLPNFMLYQMEDDYSGWSLKCVVDLDVLATNFPSMARNFYNTSVFSRIYECNVLCVVENGNEVDEIGHVNLVVSIPGEILYFNPLTKASKKIAQLRISPFDESVWFRDFILHEYFETICPV</sequence>
<organism evidence="3 4">
    <name type="scientific">Chenopodium quinoa</name>
    <name type="common">Quinoa</name>
    <dbReference type="NCBI Taxonomy" id="63459"/>
    <lineage>
        <taxon>Eukaryota</taxon>
        <taxon>Viridiplantae</taxon>
        <taxon>Streptophyta</taxon>
        <taxon>Embryophyta</taxon>
        <taxon>Tracheophyta</taxon>
        <taxon>Spermatophyta</taxon>
        <taxon>Magnoliopsida</taxon>
        <taxon>eudicotyledons</taxon>
        <taxon>Gunneridae</taxon>
        <taxon>Pentapetalae</taxon>
        <taxon>Caryophyllales</taxon>
        <taxon>Chenopodiaceae</taxon>
        <taxon>Chenopodioideae</taxon>
        <taxon>Atripliceae</taxon>
        <taxon>Chenopodium</taxon>
    </lineage>
</organism>
<dbReference type="NCBIfam" id="TIGR01640">
    <property type="entry name" value="F_box_assoc_1"/>
    <property type="match status" value="1"/>
</dbReference>
<dbReference type="Pfam" id="PF00646">
    <property type="entry name" value="F-box"/>
    <property type="match status" value="1"/>
</dbReference>
<reference evidence="3" key="2">
    <citation type="submission" date="2021-03" db="UniProtKB">
        <authorList>
            <consortium name="EnsemblPlants"/>
        </authorList>
    </citation>
    <scope>IDENTIFICATION</scope>
</reference>
<dbReference type="InterPro" id="IPR055290">
    <property type="entry name" value="At3g26010-like"/>
</dbReference>
<dbReference type="AlphaFoldDB" id="A0A803N6R9"/>
<proteinExistence type="predicted"/>
<dbReference type="Proteomes" id="UP000596660">
    <property type="component" value="Unplaced"/>
</dbReference>
<feature type="domain" description="F-box" evidence="1">
    <location>
        <begin position="22"/>
        <end position="56"/>
    </location>
</feature>
<dbReference type="KEGG" id="cqi:110709392"/>
<evidence type="ECO:0000259" key="1">
    <source>
        <dbReference type="Pfam" id="PF00646"/>
    </source>
</evidence>
<dbReference type="Gramene" id="AUR62041427-RA">
    <property type="protein sequence ID" value="AUR62041427-RA:cds"/>
    <property type="gene ID" value="AUR62041427"/>
</dbReference>
<dbReference type="InterPro" id="IPR036047">
    <property type="entry name" value="F-box-like_dom_sf"/>
</dbReference>
<dbReference type="InterPro" id="IPR017451">
    <property type="entry name" value="F-box-assoc_interact_dom"/>
</dbReference>
<evidence type="ECO:0008006" key="5">
    <source>
        <dbReference type="Google" id="ProtNLM"/>
    </source>
</evidence>
<evidence type="ECO:0000313" key="4">
    <source>
        <dbReference type="Proteomes" id="UP000596660"/>
    </source>
</evidence>
<gene>
    <name evidence="3" type="primary">LOC110709392</name>
</gene>
<evidence type="ECO:0000313" key="3">
    <source>
        <dbReference type="EnsemblPlants" id="AUR62041427-RA:cds"/>
    </source>
</evidence>
<dbReference type="InterPro" id="IPR006527">
    <property type="entry name" value="F-box-assoc_dom_typ1"/>
</dbReference>
<keyword evidence="4" id="KW-1185">Reference proteome</keyword>
<dbReference type="GeneID" id="110709392"/>
<dbReference type="OMA" id="IMAYGME"/>
<dbReference type="PANTHER" id="PTHR35546">
    <property type="entry name" value="F-BOX PROTEIN INTERACTION DOMAIN PROTEIN-RELATED"/>
    <property type="match status" value="1"/>
</dbReference>
<dbReference type="OrthoDB" id="605328at2759"/>
<dbReference type="Pfam" id="PF07734">
    <property type="entry name" value="FBA_1"/>
    <property type="match status" value="1"/>
</dbReference>
<reference evidence="3" key="1">
    <citation type="journal article" date="2017" name="Nature">
        <title>The genome of Chenopodium quinoa.</title>
        <authorList>
            <person name="Jarvis D.E."/>
            <person name="Ho Y.S."/>
            <person name="Lightfoot D.J."/>
            <person name="Schmoeckel S.M."/>
            <person name="Li B."/>
            <person name="Borm T.J.A."/>
            <person name="Ohyanagi H."/>
            <person name="Mineta K."/>
            <person name="Michell C.T."/>
            <person name="Saber N."/>
            <person name="Kharbatia N.M."/>
            <person name="Rupper R.R."/>
            <person name="Sharp A.R."/>
            <person name="Dally N."/>
            <person name="Boughton B.A."/>
            <person name="Woo Y.H."/>
            <person name="Gao G."/>
            <person name="Schijlen E.G.W.M."/>
            <person name="Guo X."/>
            <person name="Momin A.A."/>
            <person name="Negrao S."/>
            <person name="Al-Babili S."/>
            <person name="Gehring C."/>
            <person name="Roessner U."/>
            <person name="Jung C."/>
            <person name="Murphy K."/>
            <person name="Arold S.T."/>
            <person name="Gojobori T."/>
            <person name="van der Linden C.G."/>
            <person name="van Loo E.N."/>
            <person name="Jellen E.N."/>
            <person name="Maughan P.J."/>
            <person name="Tester M."/>
        </authorList>
    </citation>
    <scope>NUCLEOTIDE SEQUENCE [LARGE SCALE GENOMIC DNA]</scope>
    <source>
        <strain evidence="3">cv. PI 614886</strain>
    </source>
</reference>
<name>A0A803N6R9_CHEQI</name>
<dbReference type="SUPFAM" id="SSF81383">
    <property type="entry name" value="F-box domain"/>
    <property type="match status" value="1"/>
</dbReference>
<dbReference type="RefSeq" id="XP_021743297.1">
    <property type="nucleotide sequence ID" value="XM_021887605.1"/>
</dbReference>
<accession>A0A803N6R9</accession>
<protein>
    <recommendedName>
        <fullName evidence="5">F-box protein</fullName>
    </recommendedName>
</protein>
<dbReference type="EnsemblPlants" id="AUR62041427-RA">
    <property type="protein sequence ID" value="AUR62041427-RA:cds"/>
    <property type="gene ID" value="AUR62041427"/>
</dbReference>
<evidence type="ECO:0000259" key="2">
    <source>
        <dbReference type="Pfam" id="PF07734"/>
    </source>
</evidence>
<dbReference type="InterPro" id="IPR001810">
    <property type="entry name" value="F-box_dom"/>
</dbReference>